<accession>A0A368ZG70</accession>
<name>A0A368ZG70_9FLAO</name>
<dbReference type="EMBL" id="QPJO01000002">
    <property type="protein sequence ID" value="RCW92443.1"/>
    <property type="molecule type" value="Genomic_DNA"/>
</dbReference>
<proteinExistence type="predicted"/>
<comment type="caution">
    <text evidence="2">The sequence shown here is derived from an EMBL/GenBank/DDBJ whole genome shotgun (WGS) entry which is preliminary data.</text>
</comment>
<feature type="domain" description="DUF1266" evidence="1">
    <location>
        <begin position="51"/>
        <end position="190"/>
    </location>
</feature>
<dbReference type="InterPro" id="IPR009677">
    <property type="entry name" value="DUF1266"/>
</dbReference>
<organism evidence="2 3">
    <name type="scientific">Winogradskyella arenosi</name>
    <dbReference type="NCBI Taxonomy" id="533325"/>
    <lineage>
        <taxon>Bacteria</taxon>
        <taxon>Pseudomonadati</taxon>
        <taxon>Bacteroidota</taxon>
        <taxon>Flavobacteriia</taxon>
        <taxon>Flavobacteriales</taxon>
        <taxon>Flavobacteriaceae</taxon>
        <taxon>Winogradskyella</taxon>
    </lineage>
</organism>
<dbReference type="Pfam" id="PF06889">
    <property type="entry name" value="DUF1266"/>
    <property type="match status" value="1"/>
</dbReference>
<gene>
    <name evidence="2" type="ORF">DFQ08_102468</name>
</gene>
<dbReference type="RefSeq" id="WP_181858374.1">
    <property type="nucleotide sequence ID" value="NZ_QPJO01000002.1"/>
</dbReference>
<keyword evidence="3" id="KW-1185">Reference proteome</keyword>
<reference evidence="2 3" key="1">
    <citation type="submission" date="2018-07" db="EMBL/GenBank/DDBJ databases">
        <title>Genomic Encyclopedia of Type Strains, Phase III (KMG-III): the genomes of soil and plant-associated and newly described type strains.</title>
        <authorList>
            <person name="Whitman W."/>
        </authorList>
    </citation>
    <scope>NUCLEOTIDE SEQUENCE [LARGE SCALE GENOMIC DNA]</scope>
    <source>
        <strain evidence="2 3">CECT 7958</strain>
    </source>
</reference>
<protein>
    <submittedName>
        <fullName evidence="2">Uncharacterized protein DUF1266</fullName>
    </submittedName>
</protein>
<dbReference type="Proteomes" id="UP000253436">
    <property type="component" value="Unassembled WGS sequence"/>
</dbReference>
<dbReference type="AlphaFoldDB" id="A0A368ZG70"/>
<evidence type="ECO:0000313" key="2">
    <source>
        <dbReference type="EMBL" id="RCW92443.1"/>
    </source>
</evidence>
<evidence type="ECO:0000259" key="1">
    <source>
        <dbReference type="Pfam" id="PF06889"/>
    </source>
</evidence>
<evidence type="ECO:0000313" key="3">
    <source>
        <dbReference type="Proteomes" id="UP000253436"/>
    </source>
</evidence>
<sequence>MTQDITPEIQDQLNLSALILKKNHKQANLSSWSGFNLDDKMHVKQAERLLTIFGIKSGLHLRNSLMRYESGLMVSQAFEKLASEFRRDTTKTFEAKYQALNNLQTQNTYKMVWKYRFSLKKQKLTGYEMAMSIFQMRLGLVLGFITTEEIILRLEEVNATVKSTFSSWGEFHRNVCIGDEFILGATEQDVSTFPNMTTLWDHYQRLHIEYADWFKNWNK</sequence>